<dbReference type="Pfam" id="PF02542">
    <property type="entry name" value="YgbB"/>
    <property type="match status" value="1"/>
</dbReference>
<dbReference type="Gene3D" id="3.90.550.10">
    <property type="entry name" value="Spore Coat Polysaccharide Biosynthesis Protein SpsA, Chain A"/>
    <property type="match status" value="1"/>
</dbReference>
<keyword evidence="10 14" id="KW-0479">Metal-binding</keyword>
<evidence type="ECO:0000256" key="2">
    <source>
        <dbReference type="ARBA" id="ARBA00001282"/>
    </source>
</evidence>
<dbReference type="GO" id="GO:0016114">
    <property type="term" value="P:terpenoid biosynthetic process"/>
    <property type="evidence" value="ECO:0007669"/>
    <property type="project" value="InterPro"/>
</dbReference>
<feature type="site" description="Positions MEP for the nucleophilic attack" evidence="14">
    <location>
        <position position="213"/>
    </location>
</feature>
<evidence type="ECO:0000256" key="4">
    <source>
        <dbReference type="ARBA" id="ARBA00004709"/>
    </source>
</evidence>
<dbReference type="GO" id="GO:0008685">
    <property type="term" value="F:2-C-methyl-D-erythritol 2,4-cyclodiphosphate synthase activity"/>
    <property type="evidence" value="ECO:0007669"/>
    <property type="project" value="UniProtKB-UniRule"/>
</dbReference>
<evidence type="ECO:0000256" key="7">
    <source>
        <dbReference type="ARBA" id="ARBA00009789"/>
    </source>
</evidence>
<keyword evidence="13 14" id="KW-0511">Multifunctional enzyme</keyword>
<dbReference type="GO" id="GO:0050518">
    <property type="term" value="F:2-C-methyl-D-erythritol 4-phosphate cytidylyltransferase activity"/>
    <property type="evidence" value="ECO:0007669"/>
    <property type="project" value="UniProtKB-UniRule"/>
</dbReference>
<evidence type="ECO:0000256" key="10">
    <source>
        <dbReference type="ARBA" id="ARBA00022723"/>
    </source>
</evidence>
<dbReference type="EC" id="4.6.1.12" evidence="14"/>
<comment type="cofactor">
    <cofactor evidence="3 14">
        <name>a divalent metal cation</name>
        <dbReference type="ChEBI" id="CHEBI:60240"/>
    </cofactor>
</comment>
<feature type="binding site" evidence="14">
    <location>
        <position position="403"/>
    </location>
    <ligand>
        <name>4-CDP-2-C-methyl-D-erythritol 2-phosphate</name>
        <dbReference type="ChEBI" id="CHEBI:57919"/>
    </ligand>
</feature>
<dbReference type="InterPro" id="IPR036571">
    <property type="entry name" value="MECDP_synthase_sf"/>
</dbReference>
<gene>
    <name evidence="14" type="primary">ispDF</name>
    <name evidence="16" type="ORF">FYC51_12775</name>
</gene>
<dbReference type="InterPro" id="IPR026596">
    <property type="entry name" value="IspD/F"/>
</dbReference>
<evidence type="ECO:0000256" key="12">
    <source>
        <dbReference type="ARBA" id="ARBA00023239"/>
    </source>
</evidence>
<comment type="similarity">
    <text evidence="6">Belongs to the IspF family.</text>
</comment>
<dbReference type="NCBIfam" id="TIGR00453">
    <property type="entry name" value="ispD"/>
    <property type="match status" value="1"/>
</dbReference>
<feature type="site" description="Transition state stabilizer" evidence="14">
    <location>
        <position position="18"/>
    </location>
</feature>
<keyword evidence="8 14" id="KW-0808">Transferase</keyword>
<dbReference type="InterPro" id="IPR020555">
    <property type="entry name" value="MECDP_synthase_CS"/>
</dbReference>
<sequence>MSASTVAVIVVAAGSGTRLGHVEPKAFVPLGADTILGVALDSVLGMHETPHVVVVVPGDRVDETRARFEAVAAAASAPIDVVAGADSRQGSVAAGLAVLPHLVDTVLVHDAARPLTPSIVFDEVVAAVRARGHGVIPALDVVDTIKRVGAHGRVLETIDRSELAAVQTPQGFPRSALDAAYAAATTEFTDDAALAASAGLAVDVVPGDARAFKVTLPADLRRAEAIVAERASRLAPAATEATDAAAAAATVEESVEAPAIALPRIGTGVDVHAFADDPRTPLWLAGLHWEHERGLAGHSDGDVACHAICDALLAAAGLGDVGGVFGTGDPRFEGAHGEVFLAETLRLLQEAGLAVGNVSVQVLGNRPKLAPRRSEAEAFLSGILGAPVSVAATTTDGLGFTGRGEGIAAIATAVVVPA</sequence>
<evidence type="ECO:0000313" key="16">
    <source>
        <dbReference type="EMBL" id="TYL54417.1"/>
    </source>
</evidence>
<evidence type="ECO:0000256" key="5">
    <source>
        <dbReference type="ARBA" id="ARBA00004787"/>
    </source>
</evidence>
<feature type="binding site" evidence="14">
    <location>
        <position position="306"/>
    </location>
    <ligand>
        <name>a divalent metal cation</name>
        <dbReference type="ChEBI" id="CHEBI:60240"/>
    </ligand>
</feature>
<reference evidence="16 17" key="1">
    <citation type="submission" date="2019-08" db="EMBL/GenBank/DDBJ databases">
        <authorList>
            <person name="Hu J."/>
        </authorList>
    </citation>
    <scope>NUCLEOTIDE SEQUENCE [LARGE SCALE GENOMIC DNA]</scope>
    <source>
        <strain evidence="16 17">NEAU-184</strain>
    </source>
</reference>
<comment type="pathway">
    <text evidence="4 14">Isoprenoid biosynthesis; isopentenyl diphosphate biosynthesis via DXP pathway; isopentenyl diphosphate from 1-deoxy-D-xylulose 5-phosphate: step 4/6.</text>
</comment>
<dbReference type="InterPro" id="IPR034683">
    <property type="entry name" value="IspD/TarI"/>
</dbReference>
<feature type="region of interest" description="2-C-methyl-D-erythritol 4-phosphate cytidylyltransferase" evidence="14">
    <location>
        <begin position="1"/>
        <end position="263"/>
    </location>
</feature>
<evidence type="ECO:0000256" key="9">
    <source>
        <dbReference type="ARBA" id="ARBA00022695"/>
    </source>
</evidence>
<feature type="binding site" evidence="14">
    <location>
        <begin position="393"/>
        <end position="396"/>
    </location>
    <ligand>
        <name>4-CDP-2-C-methyl-D-erythritol 2-phosphate</name>
        <dbReference type="ChEBI" id="CHEBI:57919"/>
    </ligand>
</feature>
<dbReference type="EC" id="2.7.7.60" evidence="14"/>
<dbReference type="SUPFAM" id="SSF69765">
    <property type="entry name" value="IpsF-like"/>
    <property type="match status" value="1"/>
</dbReference>
<dbReference type="GO" id="GO:0046872">
    <property type="term" value="F:metal ion binding"/>
    <property type="evidence" value="ECO:0007669"/>
    <property type="project" value="UniProtKB-KW"/>
</dbReference>
<dbReference type="FunFam" id="3.30.1330.50:FF:000003">
    <property type="entry name" value="2-C-methyl-D-erythritol 2,4-cyclodiphosphate synthase"/>
    <property type="match status" value="1"/>
</dbReference>
<comment type="similarity">
    <text evidence="14">In the C-terminal section; belongs to the IspF family.</text>
</comment>
<dbReference type="HAMAP" id="MF_01520">
    <property type="entry name" value="IspDF"/>
    <property type="match status" value="1"/>
</dbReference>
<feature type="domain" description="2-C-methyl-D-erythritol 2,4-cyclodiphosphate synthase" evidence="15">
    <location>
        <begin position="264"/>
        <end position="415"/>
    </location>
</feature>
<dbReference type="Proteomes" id="UP000325243">
    <property type="component" value="Unassembled WGS sequence"/>
</dbReference>
<dbReference type="SUPFAM" id="SSF53448">
    <property type="entry name" value="Nucleotide-diphospho-sugar transferases"/>
    <property type="match status" value="1"/>
</dbReference>
<dbReference type="RefSeq" id="WP_148733948.1">
    <property type="nucleotide sequence ID" value="NZ_VSSB01000001.1"/>
</dbReference>
<protein>
    <recommendedName>
        <fullName evidence="14">Bifunctional enzyme IspD/IspF</fullName>
    </recommendedName>
    <domain>
        <recommendedName>
            <fullName evidence="14">2-C-methyl-D-erythritol 4-phosphate cytidylyltransferase</fullName>
            <ecNumber evidence="14">2.7.7.60</ecNumber>
        </recommendedName>
        <alternativeName>
            <fullName evidence="14">4-diphosphocytidyl-2C-methyl-D-erythritol synthase</fullName>
        </alternativeName>
        <alternativeName>
            <fullName evidence="14">MEP cytidylyltransferase</fullName>
            <shortName evidence="14">MCT</shortName>
        </alternativeName>
    </domain>
    <domain>
        <recommendedName>
            <fullName evidence="14">2-C-methyl-D-erythritol 2,4-cyclodiphosphate synthase</fullName>
            <shortName evidence="14">MECDP-synthase</shortName>
            <shortName evidence="14">MECPP-synthase</shortName>
            <shortName evidence="14">MECPS</shortName>
            <ecNumber evidence="14">4.6.1.12</ecNumber>
        </recommendedName>
    </domain>
</protein>
<feature type="binding site" evidence="14">
    <location>
        <position position="272"/>
    </location>
    <ligand>
        <name>a divalent metal cation</name>
        <dbReference type="ChEBI" id="CHEBI:60240"/>
    </ligand>
</feature>
<dbReference type="GO" id="GO:0019288">
    <property type="term" value="P:isopentenyl diphosphate biosynthetic process, methylerythritol 4-phosphate pathway"/>
    <property type="evidence" value="ECO:0007669"/>
    <property type="project" value="UniProtKB-UniRule"/>
</dbReference>
<evidence type="ECO:0000256" key="14">
    <source>
        <dbReference type="HAMAP-Rule" id="MF_01520"/>
    </source>
</evidence>
<dbReference type="PROSITE" id="PS01350">
    <property type="entry name" value="ISPF"/>
    <property type="match status" value="1"/>
</dbReference>
<dbReference type="NCBIfam" id="TIGR00151">
    <property type="entry name" value="ispF"/>
    <property type="match status" value="1"/>
</dbReference>
<dbReference type="PANTHER" id="PTHR43181">
    <property type="entry name" value="2-C-METHYL-D-ERYTHRITOL 2,4-CYCLODIPHOSPHATE SYNTHASE, CHLOROPLASTIC"/>
    <property type="match status" value="1"/>
</dbReference>
<comment type="caution">
    <text evidence="14">Lacks conserved residue(s) required for the propagation of feature annotation.</text>
</comment>
<dbReference type="CDD" id="cd00554">
    <property type="entry name" value="MECDP_synthase"/>
    <property type="match status" value="1"/>
</dbReference>
<feature type="site" description="Transition state stabilizer" evidence="14">
    <location>
        <position position="298"/>
    </location>
</feature>
<feature type="binding site" evidence="14">
    <location>
        <position position="270"/>
    </location>
    <ligand>
        <name>a divalent metal cation</name>
        <dbReference type="ChEBI" id="CHEBI:60240"/>
    </ligand>
</feature>
<comment type="function">
    <text evidence="14">Bifunctional enzyme that catalyzes the formation of 4-diphosphocytidyl-2-C-methyl-D-erythritol from CTP and 2-C-methyl-D-erythritol 4-phosphate (MEP) (IspD), and catalyzes the conversion of 4-diphosphocytidyl-2-C-methyl-D-erythritol 2-phosphate (CDP-ME2P) to 2-C-methyl-D-erythritol 2,4-cyclodiphosphate (ME-CPP) with a corresponding release of cytidine 5-monophosphate (CMP) (IspF).</text>
</comment>
<dbReference type="HAMAP" id="MF_00107">
    <property type="entry name" value="IspF"/>
    <property type="match status" value="1"/>
</dbReference>
<dbReference type="InterPro" id="IPR001228">
    <property type="entry name" value="IspD"/>
</dbReference>
<dbReference type="InterPro" id="IPR029044">
    <property type="entry name" value="Nucleotide-diphossugar_trans"/>
</dbReference>
<evidence type="ECO:0000256" key="11">
    <source>
        <dbReference type="ARBA" id="ARBA00023229"/>
    </source>
</evidence>
<dbReference type="InterPro" id="IPR003526">
    <property type="entry name" value="MECDP_synthase"/>
</dbReference>
<organism evidence="16 17">
    <name type="scientific">Agromyces mariniharenae</name>
    <dbReference type="NCBI Taxonomy" id="2604423"/>
    <lineage>
        <taxon>Bacteria</taxon>
        <taxon>Bacillati</taxon>
        <taxon>Actinomycetota</taxon>
        <taxon>Actinomycetes</taxon>
        <taxon>Micrococcales</taxon>
        <taxon>Microbacteriaceae</taxon>
        <taxon>Agromyces</taxon>
    </lineage>
</organism>
<name>A0A5S4V5K8_9MICO</name>
<dbReference type="PROSITE" id="PS01295">
    <property type="entry name" value="ISPD"/>
    <property type="match status" value="1"/>
</dbReference>
<evidence type="ECO:0000259" key="15">
    <source>
        <dbReference type="Pfam" id="PF02542"/>
    </source>
</evidence>
<comment type="caution">
    <text evidence="16">The sequence shown here is derived from an EMBL/GenBank/DDBJ whole genome shotgun (WGS) entry which is preliminary data.</text>
</comment>
<keyword evidence="9 14" id="KW-0548">Nucleotidyltransferase</keyword>
<proteinExistence type="inferred from homology"/>
<keyword evidence="12 14" id="KW-0456">Lyase</keyword>
<evidence type="ECO:0000256" key="6">
    <source>
        <dbReference type="ARBA" id="ARBA00008480"/>
    </source>
</evidence>
<evidence type="ECO:0000256" key="8">
    <source>
        <dbReference type="ARBA" id="ARBA00022679"/>
    </source>
</evidence>
<dbReference type="InterPro" id="IPR018294">
    <property type="entry name" value="ISPD_synthase_CS"/>
</dbReference>
<dbReference type="UniPathway" id="UPA00056">
    <property type="reaction ID" value="UER00093"/>
</dbReference>
<dbReference type="EMBL" id="VSSB01000001">
    <property type="protein sequence ID" value="TYL54417.1"/>
    <property type="molecule type" value="Genomic_DNA"/>
</dbReference>
<dbReference type="FunFam" id="3.90.550.10:FF:000003">
    <property type="entry name" value="2-C-methyl-D-erythritol 4-phosphate cytidylyltransferase"/>
    <property type="match status" value="1"/>
</dbReference>
<comment type="pathway">
    <text evidence="5 14">Isoprenoid biosynthesis; isopentenyl diphosphate biosynthesis via DXP pathway; isopentenyl diphosphate from 1-deoxy-D-xylulose 5-phosphate: step 2/6.</text>
</comment>
<evidence type="ECO:0000256" key="13">
    <source>
        <dbReference type="ARBA" id="ARBA00023268"/>
    </source>
</evidence>
<feature type="region of interest" description="2-C-methyl-D-erythritol 2,4-cyclodiphosphate synthase" evidence="14">
    <location>
        <begin position="264"/>
        <end position="418"/>
    </location>
</feature>
<evidence type="ECO:0000313" key="17">
    <source>
        <dbReference type="Proteomes" id="UP000325243"/>
    </source>
</evidence>
<dbReference type="Gene3D" id="3.30.1330.50">
    <property type="entry name" value="2-C-methyl-D-erythritol 2,4-cyclodiphosphate synthase"/>
    <property type="match status" value="1"/>
</dbReference>
<feature type="site" description="Transition state stabilizer" evidence="14">
    <location>
        <position position="394"/>
    </location>
</feature>
<dbReference type="PANTHER" id="PTHR43181:SF1">
    <property type="entry name" value="2-C-METHYL-D-ERYTHRITOL 2,4-CYCLODIPHOSPHATE SYNTHASE, CHLOROPLASTIC"/>
    <property type="match status" value="1"/>
</dbReference>
<dbReference type="HAMAP" id="MF_00108">
    <property type="entry name" value="IspD"/>
    <property type="match status" value="1"/>
</dbReference>
<feature type="binding site" evidence="14">
    <location>
        <begin position="270"/>
        <end position="272"/>
    </location>
    <ligand>
        <name>4-CDP-2-C-methyl-D-erythritol 2-phosphate</name>
        <dbReference type="ChEBI" id="CHEBI:57919"/>
    </ligand>
</feature>
<evidence type="ECO:0000256" key="1">
    <source>
        <dbReference type="ARBA" id="ARBA00000200"/>
    </source>
</evidence>
<feature type="site" description="Positions MEP for the nucleophilic attack" evidence="14">
    <location>
        <position position="160"/>
    </location>
</feature>
<keyword evidence="11 14" id="KW-0414">Isoprene biosynthesis</keyword>
<dbReference type="AlphaFoldDB" id="A0A5S4V5K8"/>
<accession>A0A5S4V5K8</accession>
<feature type="binding site" evidence="14">
    <location>
        <position position="400"/>
    </location>
    <ligand>
        <name>4-CDP-2-C-methyl-D-erythritol 2-phosphate</name>
        <dbReference type="ChEBI" id="CHEBI:57919"/>
    </ligand>
</feature>
<evidence type="ECO:0000256" key="3">
    <source>
        <dbReference type="ARBA" id="ARBA00001968"/>
    </source>
</evidence>
<keyword evidence="17" id="KW-1185">Reference proteome</keyword>
<feature type="site" description="Transition state stabilizer" evidence="14">
    <location>
        <position position="25"/>
    </location>
</feature>
<comment type="similarity">
    <text evidence="14">In the N-terminal section; belongs to the IspD/TarI cytidylyltransferase family. IspD subfamily.</text>
</comment>
<dbReference type="Pfam" id="PF01128">
    <property type="entry name" value="IspD"/>
    <property type="match status" value="1"/>
</dbReference>
<feature type="binding site" evidence="14">
    <location>
        <begin position="298"/>
        <end position="299"/>
    </location>
    <ligand>
        <name>4-CDP-2-C-methyl-D-erythritol 2-phosphate</name>
        <dbReference type="ChEBI" id="CHEBI:57919"/>
    </ligand>
</feature>
<comment type="catalytic activity">
    <reaction evidence="1 14">
        <text>4-CDP-2-C-methyl-D-erythritol 2-phosphate = 2-C-methyl-D-erythritol 2,4-cyclic diphosphate + CMP</text>
        <dbReference type="Rhea" id="RHEA:23864"/>
        <dbReference type="ChEBI" id="CHEBI:57919"/>
        <dbReference type="ChEBI" id="CHEBI:58483"/>
        <dbReference type="ChEBI" id="CHEBI:60377"/>
        <dbReference type="EC" id="4.6.1.12"/>
    </reaction>
</comment>
<comment type="similarity">
    <text evidence="7">Belongs to the IspD/TarI cytidylyltransferase family. IspD subfamily.</text>
</comment>
<comment type="catalytic activity">
    <reaction evidence="2 14">
        <text>2-C-methyl-D-erythritol 4-phosphate + CTP + H(+) = 4-CDP-2-C-methyl-D-erythritol + diphosphate</text>
        <dbReference type="Rhea" id="RHEA:13429"/>
        <dbReference type="ChEBI" id="CHEBI:15378"/>
        <dbReference type="ChEBI" id="CHEBI:33019"/>
        <dbReference type="ChEBI" id="CHEBI:37563"/>
        <dbReference type="ChEBI" id="CHEBI:57823"/>
        <dbReference type="ChEBI" id="CHEBI:58262"/>
        <dbReference type="EC" id="2.7.7.60"/>
    </reaction>
</comment>